<dbReference type="EMBL" id="CP171742">
    <property type="protein sequence ID" value="XKR69656.1"/>
    <property type="molecule type" value="Genomic_DNA"/>
</dbReference>
<proteinExistence type="predicted"/>
<gene>
    <name evidence="1" type="ORF">QUC96_002040</name>
</gene>
<reference evidence="1" key="1">
    <citation type="submission" date="2024-09" db="EMBL/GenBank/DDBJ databases">
        <authorList>
            <person name="Gagne-Thivierge C."/>
        </authorList>
    </citation>
    <scope>NUCLEOTIDE SEQUENCE</scope>
    <source>
        <strain evidence="1">SC310</strain>
    </source>
</reference>
<organism evidence="1 2">
    <name type="scientific">Staphylococcus hyicus</name>
    <dbReference type="NCBI Taxonomy" id="1284"/>
    <lineage>
        <taxon>Bacteria</taxon>
        <taxon>Bacillati</taxon>
        <taxon>Bacillota</taxon>
        <taxon>Bacilli</taxon>
        <taxon>Bacillales</taxon>
        <taxon>Staphylococcaceae</taxon>
        <taxon>Staphylococcus</taxon>
    </lineage>
</organism>
<evidence type="ECO:0000313" key="1">
    <source>
        <dbReference type="EMBL" id="XKR69656.1"/>
    </source>
</evidence>
<dbReference type="Proteomes" id="UP001234913">
    <property type="component" value="Chromosome"/>
</dbReference>
<keyword evidence="2" id="KW-1185">Reference proteome</keyword>
<evidence type="ECO:0000313" key="2">
    <source>
        <dbReference type="Proteomes" id="UP001234913"/>
    </source>
</evidence>
<sequence>MKNEIILTIKNLFEELKSSQISRETGLPYQTVQDLKNGRTHIEDAKFRTVIKLYEYQKSLKNSGEN</sequence>
<accession>A0ACD5FN59</accession>
<name>A0ACD5FN59_STAHY</name>
<protein>
    <submittedName>
        <fullName evidence="1">Uncharacterized protein</fullName>
    </submittedName>
</protein>